<proteinExistence type="predicted"/>
<dbReference type="EMBL" id="KQ086871">
    <property type="protein sequence ID" value="KLO03927.1"/>
    <property type="molecule type" value="Genomic_DNA"/>
</dbReference>
<name>A0A0H2QYC0_9AGAM</name>
<dbReference type="Proteomes" id="UP000053477">
    <property type="component" value="Unassembled WGS sequence"/>
</dbReference>
<gene>
    <name evidence="1" type="ORF">SCHPADRAFT_934148</name>
</gene>
<sequence>MSQIPFGRRLSSSLHGLDSERMDALAMGSRFSRHPLAHSIAALDDIAIRVLEISASLCIAVRRAASDGLREVSKPSRVDEIHLALALRALCETQLIIRRRRSHHEALMLVPASGCACFPIACIFRRPASGVYSSRILRGRIEYPGARIRLSAECAIKFRSSPTPSMTTLGLDGTYRRLASRPMREGSWSVTWCRVVVGVRHSAKALAECLERSKVIINVIHWVIKFIIISMVRVTPTAVIVDGIFRELGSGAIHCE</sequence>
<dbReference type="InParanoid" id="A0A0H2QYC0"/>
<evidence type="ECO:0000313" key="2">
    <source>
        <dbReference type="Proteomes" id="UP000053477"/>
    </source>
</evidence>
<dbReference type="AlphaFoldDB" id="A0A0H2QYC0"/>
<keyword evidence="2" id="KW-1185">Reference proteome</keyword>
<accession>A0A0H2QYC0</accession>
<organism evidence="1 2">
    <name type="scientific">Schizopora paradoxa</name>
    <dbReference type="NCBI Taxonomy" id="27342"/>
    <lineage>
        <taxon>Eukaryota</taxon>
        <taxon>Fungi</taxon>
        <taxon>Dikarya</taxon>
        <taxon>Basidiomycota</taxon>
        <taxon>Agaricomycotina</taxon>
        <taxon>Agaricomycetes</taxon>
        <taxon>Hymenochaetales</taxon>
        <taxon>Schizoporaceae</taxon>
        <taxon>Schizopora</taxon>
    </lineage>
</organism>
<evidence type="ECO:0000313" key="1">
    <source>
        <dbReference type="EMBL" id="KLO03927.1"/>
    </source>
</evidence>
<reference evidence="1 2" key="1">
    <citation type="submission" date="2015-04" db="EMBL/GenBank/DDBJ databases">
        <title>Complete genome sequence of Schizopora paradoxa KUC8140, a cosmopolitan wood degrader in East Asia.</title>
        <authorList>
            <consortium name="DOE Joint Genome Institute"/>
            <person name="Min B."/>
            <person name="Park H."/>
            <person name="Jang Y."/>
            <person name="Kim J.-J."/>
            <person name="Kim K.H."/>
            <person name="Pangilinan J."/>
            <person name="Lipzen A."/>
            <person name="Riley R."/>
            <person name="Grigoriev I.V."/>
            <person name="Spatafora J.W."/>
            <person name="Choi I.-G."/>
        </authorList>
    </citation>
    <scope>NUCLEOTIDE SEQUENCE [LARGE SCALE GENOMIC DNA]</scope>
    <source>
        <strain evidence="1 2">KUC8140</strain>
    </source>
</reference>
<feature type="non-terminal residue" evidence="1">
    <location>
        <position position="256"/>
    </location>
</feature>
<protein>
    <submittedName>
        <fullName evidence="1">Uncharacterized protein</fullName>
    </submittedName>
</protein>